<protein>
    <recommendedName>
        <fullName evidence="3">Peptidase MA-like domain-containing protein</fullName>
    </recommendedName>
</protein>
<reference evidence="1 2" key="1">
    <citation type="submission" date="2015-04" db="EMBL/GenBank/DDBJ databases">
        <title>The draft genome sequence of Erythrobacr gangjinensis K7-2.</title>
        <authorList>
            <person name="Zhuang L."/>
            <person name="Liu Y."/>
            <person name="Shao Z."/>
        </authorList>
    </citation>
    <scope>NUCLEOTIDE SEQUENCE [LARGE SCALE GENOMIC DNA]</scope>
    <source>
        <strain evidence="1 2">K7-2</strain>
    </source>
</reference>
<dbReference type="AlphaFoldDB" id="A0A0G9MWC6"/>
<comment type="caution">
    <text evidence="1">The sequence shown here is derived from an EMBL/GenBank/DDBJ whole genome shotgun (WGS) entry which is preliminary data.</text>
</comment>
<evidence type="ECO:0000313" key="2">
    <source>
        <dbReference type="Proteomes" id="UP000053070"/>
    </source>
</evidence>
<sequence>MAEWVLYTAAFIFVSPLLAPQLLAFPYKAESEIGTVWSERPIDDAALAQVSARTRNLLAESPIAESNETRPIFLTDGGWRWTWLANSSRGGFGLTRMASNAVVIGDTDLVNDTVTSHAGNTRSLSSVLAHEFTHGILRRRYGRIAMATEEDWKVEGYAEHVAQETSLSAEDVERLEARGEDHPALVYYYGRERVEAELAANGGSVDDLFDQTD</sequence>
<evidence type="ECO:0008006" key="3">
    <source>
        <dbReference type="Google" id="ProtNLM"/>
    </source>
</evidence>
<dbReference type="Proteomes" id="UP000053070">
    <property type="component" value="Unassembled WGS sequence"/>
</dbReference>
<keyword evidence="2" id="KW-1185">Reference proteome</keyword>
<dbReference type="STRING" id="502682.BMF35_a1585"/>
<name>A0A0G9MWC6_9SPHN</name>
<evidence type="ECO:0000313" key="1">
    <source>
        <dbReference type="EMBL" id="KLE33578.1"/>
    </source>
</evidence>
<organism evidence="1 2">
    <name type="scientific">Aurantiacibacter gangjinensis</name>
    <dbReference type="NCBI Taxonomy" id="502682"/>
    <lineage>
        <taxon>Bacteria</taxon>
        <taxon>Pseudomonadati</taxon>
        <taxon>Pseudomonadota</taxon>
        <taxon>Alphaproteobacteria</taxon>
        <taxon>Sphingomonadales</taxon>
        <taxon>Erythrobacteraceae</taxon>
        <taxon>Aurantiacibacter</taxon>
    </lineage>
</organism>
<dbReference type="PATRIC" id="fig|502682.8.peg.166"/>
<gene>
    <name evidence="1" type="ORF">AAW01_00795</name>
</gene>
<proteinExistence type="predicted"/>
<accession>A0A0G9MWC6</accession>
<dbReference type="EMBL" id="LBHC01000001">
    <property type="protein sequence ID" value="KLE33578.1"/>
    <property type="molecule type" value="Genomic_DNA"/>
</dbReference>